<keyword evidence="2" id="KW-0238">DNA-binding</keyword>
<dbReference type="GO" id="GO:0043565">
    <property type="term" value="F:sequence-specific DNA binding"/>
    <property type="evidence" value="ECO:0007669"/>
    <property type="project" value="InterPro"/>
</dbReference>
<evidence type="ECO:0000256" key="2">
    <source>
        <dbReference type="ARBA" id="ARBA00023125"/>
    </source>
</evidence>
<protein>
    <submittedName>
        <fullName evidence="6">AraC family transcriptional regulator</fullName>
    </submittedName>
</protein>
<dbReference type="GO" id="GO:0003700">
    <property type="term" value="F:DNA-binding transcription factor activity"/>
    <property type="evidence" value="ECO:0007669"/>
    <property type="project" value="InterPro"/>
</dbReference>
<dbReference type="Gene3D" id="1.10.10.60">
    <property type="entry name" value="Homeodomain-like"/>
    <property type="match status" value="1"/>
</dbReference>
<evidence type="ECO:0000259" key="5">
    <source>
        <dbReference type="PROSITE" id="PS01124"/>
    </source>
</evidence>
<dbReference type="Pfam" id="PF12833">
    <property type="entry name" value="HTH_18"/>
    <property type="match status" value="1"/>
</dbReference>
<feature type="domain" description="HTH araC/xylS-type" evidence="5">
    <location>
        <begin position="175"/>
        <end position="273"/>
    </location>
</feature>
<gene>
    <name evidence="6" type="ORF">BE21_48940</name>
</gene>
<accession>A0A150TH63</accession>
<name>A0A150TH63_SORCE</name>
<evidence type="ECO:0000313" key="6">
    <source>
        <dbReference type="EMBL" id="KYG04021.1"/>
    </source>
</evidence>
<evidence type="ECO:0000313" key="7">
    <source>
        <dbReference type="Proteomes" id="UP000075502"/>
    </source>
</evidence>
<evidence type="ECO:0000256" key="4">
    <source>
        <dbReference type="SAM" id="MobiDB-lite"/>
    </source>
</evidence>
<sequence>MRATGTQDHAASAPRPRLGPRVDVLETPGGVVALEPSSNHRLRMLTGPPVRGSCGVHRFLYTRGDTDVLPAGFADVWHEDDPNTSLLLELPASLVRRAAMDMGRDPDTAGLDLRHQLRDPQIEHIAWALDAERMAGHPNGLLYAESLGLALAVHLLGRCAAPARSQRGLSPQQLRRVTAYIEEHLDKNLSLERLADVAEISASHLKTLFKRSTGLPVHEYVVQRRVERAKALLARGDLPASQVAIEAGFAHQSHMARCMRRVLGVTPTALARRSPRR</sequence>
<keyword evidence="1" id="KW-0805">Transcription regulation</keyword>
<dbReference type="InterPro" id="IPR009057">
    <property type="entry name" value="Homeodomain-like_sf"/>
</dbReference>
<feature type="region of interest" description="Disordered" evidence="4">
    <location>
        <begin position="1"/>
        <end position="23"/>
    </location>
</feature>
<dbReference type="PANTHER" id="PTHR46796:SF6">
    <property type="entry name" value="ARAC SUBFAMILY"/>
    <property type="match status" value="1"/>
</dbReference>
<dbReference type="EMBL" id="JEME01002526">
    <property type="protein sequence ID" value="KYG04021.1"/>
    <property type="molecule type" value="Genomic_DNA"/>
</dbReference>
<evidence type="ECO:0000256" key="3">
    <source>
        <dbReference type="ARBA" id="ARBA00023163"/>
    </source>
</evidence>
<reference evidence="6 7" key="1">
    <citation type="submission" date="2014-02" db="EMBL/GenBank/DDBJ databases">
        <title>The small core and large imbalanced accessory genome model reveals a collaborative survival strategy of Sorangium cellulosum strains in nature.</title>
        <authorList>
            <person name="Han K."/>
            <person name="Peng R."/>
            <person name="Blom J."/>
            <person name="Li Y.-Z."/>
        </authorList>
    </citation>
    <scope>NUCLEOTIDE SEQUENCE [LARGE SCALE GENOMIC DNA]</scope>
    <source>
        <strain evidence="6 7">So0007-03</strain>
    </source>
</reference>
<dbReference type="SUPFAM" id="SSF46689">
    <property type="entry name" value="Homeodomain-like"/>
    <property type="match status" value="2"/>
</dbReference>
<dbReference type="Proteomes" id="UP000075502">
    <property type="component" value="Unassembled WGS sequence"/>
</dbReference>
<dbReference type="InterPro" id="IPR050204">
    <property type="entry name" value="AraC_XylS_family_regulators"/>
</dbReference>
<dbReference type="SMART" id="SM00342">
    <property type="entry name" value="HTH_ARAC"/>
    <property type="match status" value="1"/>
</dbReference>
<proteinExistence type="predicted"/>
<organism evidence="6 7">
    <name type="scientific">Sorangium cellulosum</name>
    <name type="common">Polyangium cellulosum</name>
    <dbReference type="NCBI Taxonomy" id="56"/>
    <lineage>
        <taxon>Bacteria</taxon>
        <taxon>Pseudomonadati</taxon>
        <taxon>Myxococcota</taxon>
        <taxon>Polyangia</taxon>
        <taxon>Polyangiales</taxon>
        <taxon>Polyangiaceae</taxon>
        <taxon>Sorangium</taxon>
    </lineage>
</organism>
<comment type="caution">
    <text evidence="6">The sequence shown here is derived from an EMBL/GenBank/DDBJ whole genome shotgun (WGS) entry which is preliminary data.</text>
</comment>
<keyword evidence="3" id="KW-0804">Transcription</keyword>
<evidence type="ECO:0000256" key="1">
    <source>
        <dbReference type="ARBA" id="ARBA00023015"/>
    </source>
</evidence>
<dbReference type="PANTHER" id="PTHR46796">
    <property type="entry name" value="HTH-TYPE TRANSCRIPTIONAL ACTIVATOR RHAS-RELATED"/>
    <property type="match status" value="1"/>
</dbReference>
<dbReference type="AlphaFoldDB" id="A0A150TH63"/>
<dbReference type="InterPro" id="IPR018060">
    <property type="entry name" value="HTH_AraC"/>
</dbReference>
<dbReference type="PROSITE" id="PS01124">
    <property type="entry name" value="HTH_ARAC_FAMILY_2"/>
    <property type="match status" value="1"/>
</dbReference>